<dbReference type="InterPro" id="IPR013149">
    <property type="entry name" value="ADH-like_C"/>
</dbReference>
<dbReference type="InterPro" id="IPR013154">
    <property type="entry name" value="ADH-like_N"/>
</dbReference>
<dbReference type="RefSeq" id="WP_215618718.1">
    <property type="nucleotide sequence ID" value="NZ_JADOER010000010.1"/>
</dbReference>
<evidence type="ECO:0000256" key="2">
    <source>
        <dbReference type="ARBA" id="ARBA00023002"/>
    </source>
</evidence>
<name>A0ABS5Y4Q0_9CYAN</name>
<dbReference type="InterPro" id="IPR011032">
    <property type="entry name" value="GroES-like_sf"/>
</dbReference>
<dbReference type="InterPro" id="IPR036291">
    <property type="entry name" value="NAD(P)-bd_dom_sf"/>
</dbReference>
<reference evidence="4 5" key="1">
    <citation type="journal article" date="2021" name="Mar. Drugs">
        <title>Genome Reduction and Secondary Metabolism of the Marine Sponge-Associated Cyanobacterium Leptothoe.</title>
        <authorList>
            <person name="Konstantinou D."/>
            <person name="Popin R.V."/>
            <person name="Fewer D.P."/>
            <person name="Sivonen K."/>
            <person name="Gkelis S."/>
        </authorList>
    </citation>
    <scope>NUCLEOTIDE SEQUENCE [LARGE SCALE GENOMIC DNA]</scope>
    <source>
        <strain evidence="4 5">TAU-MAC 1615</strain>
    </source>
</reference>
<keyword evidence="5" id="KW-1185">Reference proteome</keyword>
<evidence type="ECO:0000256" key="1">
    <source>
        <dbReference type="ARBA" id="ARBA00022857"/>
    </source>
</evidence>
<dbReference type="PANTHER" id="PTHR48106">
    <property type="entry name" value="QUINONE OXIDOREDUCTASE PIG3-RELATED"/>
    <property type="match status" value="1"/>
</dbReference>
<dbReference type="Proteomes" id="UP001196661">
    <property type="component" value="Unassembled WGS sequence"/>
</dbReference>
<accession>A0ABS5Y4Q0</accession>
<feature type="domain" description="Enoyl reductase (ER)" evidence="3">
    <location>
        <begin position="11"/>
        <end position="322"/>
    </location>
</feature>
<dbReference type="InterPro" id="IPR020843">
    <property type="entry name" value="ER"/>
</dbReference>
<dbReference type="EMBL" id="JADOER010000010">
    <property type="protein sequence ID" value="MBT9312814.1"/>
    <property type="molecule type" value="Genomic_DNA"/>
</dbReference>
<evidence type="ECO:0000313" key="5">
    <source>
        <dbReference type="Proteomes" id="UP001196661"/>
    </source>
</evidence>
<evidence type="ECO:0000259" key="3">
    <source>
        <dbReference type="SMART" id="SM00829"/>
    </source>
</evidence>
<dbReference type="SUPFAM" id="SSF51735">
    <property type="entry name" value="NAD(P)-binding Rossmann-fold domains"/>
    <property type="match status" value="1"/>
</dbReference>
<dbReference type="Pfam" id="PF00107">
    <property type="entry name" value="ADH_zinc_N"/>
    <property type="match status" value="1"/>
</dbReference>
<proteinExistence type="predicted"/>
<sequence>MKACRIHQYQGPTAVQIDQVDVPTPGPDQVRIRVRAAGINNSDLQTTYGKYQGYGHRGLPHILGQEAAGEVEAVGANVTDFTPGMRVFGHVAGAFAETALGPAAELLMLPQNIAFEVAASLPIAYLTAIMGLVCKAKLQPGEWVLIHPGSGGVGAATIRVAQLLGAKVIATASSAEKINYLRTLGADHVLHHRQQDVVAEVQQITKNQGVQVALDGGGHITLPQCLAAMGNGGRIVSYGYTTGLDATLPLVKLIGRNIQLSGIALWYNRDYRTTLTTLRDLVLPAIVKGQLQPVVNPVPGLEAMSDTLVQMEQNRLMGKLVVVP</sequence>
<comment type="caution">
    <text evidence="4">The sequence shown here is derived from an EMBL/GenBank/DDBJ whole genome shotgun (WGS) entry which is preliminary data.</text>
</comment>
<dbReference type="Gene3D" id="3.90.180.10">
    <property type="entry name" value="Medium-chain alcohol dehydrogenases, catalytic domain"/>
    <property type="match status" value="1"/>
</dbReference>
<dbReference type="Pfam" id="PF08240">
    <property type="entry name" value="ADH_N"/>
    <property type="match status" value="1"/>
</dbReference>
<gene>
    <name evidence="4" type="ORF">IXB28_11395</name>
</gene>
<keyword evidence="1" id="KW-0521">NADP</keyword>
<dbReference type="Gene3D" id="3.40.50.720">
    <property type="entry name" value="NAD(P)-binding Rossmann-like Domain"/>
    <property type="match status" value="1"/>
</dbReference>
<organism evidence="4 5">
    <name type="scientific">Leptothoe kymatousa TAU-MAC 1615</name>
    <dbReference type="NCBI Taxonomy" id="2364775"/>
    <lineage>
        <taxon>Bacteria</taxon>
        <taxon>Bacillati</taxon>
        <taxon>Cyanobacteriota</taxon>
        <taxon>Cyanophyceae</taxon>
        <taxon>Nodosilineales</taxon>
        <taxon>Cymatolegaceae</taxon>
        <taxon>Leptothoe</taxon>
        <taxon>Leptothoe kymatousa</taxon>
    </lineage>
</organism>
<dbReference type="SUPFAM" id="SSF50129">
    <property type="entry name" value="GroES-like"/>
    <property type="match status" value="1"/>
</dbReference>
<keyword evidence="2" id="KW-0560">Oxidoreductase</keyword>
<protein>
    <submittedName>
        <fullName evidence="4">Zinc-binding dehydrogenase</fullName>
    </submittedName>
</protein>
<dbReference type="SMART" id="SM00829">
    <property type="entry name" value="PKS_ER"/>
    <property type="match status" value="1"/>
</dbReference>
<evidence type="ECO:0000313" key="4">
    <source>
        <dbReference type="EMBL" id="MBT9312814.1"/>
    </source>
</evidence>